<reference evidence="3 4" key="3">
    <citation type="journal article" date="2017" name="G3 (Bethesda)">
        <title>Comparative analysis highlights variable genome content of wheat rusts and divergence of the mating loci.</title>
        <authorList>
            <person name="Cuomo C.A."/>
            <person name="Bakkeren G."/>
            <person name="Khalil H.B."/>
            <person name="Panwar V."/>
            <person name="Joly D."/>
            <person name="Linning R."/>
            <person name="Sakthikumar S."/>
            <person name="Song X."/>
            <person name="Adiconis X."/>
            <person name="Fan L."/>
            <person name="Goldberg J.M."/>
            <person name="Levin J.Z."/>
            <person name="Young S."/>
            <person name="Zeng Q."/>
            <person name="Anikster Y."/>
            <person name="Bruce M."/>
            <person name="Wang M."/>
            <person name="Yin C."/>
            <person name="McCallum B."/>
            <person name="Szabo L.J."/>
            <person name="Hulbert S."/>
            <person name="Chen X."/>
            <person name="Fellers J.P."/>
        </authorList>
    </citation>
    <scope>NUCLEOTIDE SEQUENCE</scope>
    <source>
        <strain evidence="3">isolate 1-1 / race 1 (BBBD)</strain>
        <strain evidence="4">Isolate 1-1 / race 1 (BBBD)</strain>
    </source>
</reference>
<dbReference type="EnsemblFungi" id="PTTG_12102-t43_2">
    <property type="protein sequence ID" value="PTTG_12102-t43_2-p1"/>
    <property type="gene ID" value="PTTG_12102"/>
</dbReference>
<feature type="compositionally biased region" description="Basic and acidic residues" evidence="1">
    <location>
        <begin position="189"/>
        <end position="201"/>
    </location>
</feature>
<gene>
    <name evidence="2" type="ORF">PTTG_12102</name>
</gene>
<reference evidence="2" key="2">
    <citation type="submission" date="2016-05" db="EMBL/GenBank/DDBJ databases">
        <title>Comparative analysis highlights variable genome content of wheat rusts and divergence of the mating loci.</title>
        <authorList>
            <person name="Cuomo C.A."/>
            <person name="Bakkeren G."/>
            <person name="Szabo L."/>
            <person name="Khalil H."/>
            <person name="Joly D."/>
            <person name="Goldberg J."/>
            <person name="Young S."/>
            <person name="Zeng Q."/>
            <person name="Fellers J."/>
        </authorList>
    </citation>
    <scope>NUCLEOTIDE SEQUENCE [LARGE SCALE GENOMIC DNA]</scope>
    <source>
        <strain evidence="2">1-1 BBBD Race 1</strain>
    </source>
</reference>
<dbReference type="PANTHER" id="PTHR33069:SF3">
    <property type="entry name" value="DYNEIN HEAVY CHAIN TAIL DOMAIN-CONTAINING PROTEIN"/>
    <property type="match status" value="1"/>
</dbReference>
<proteinExistence type="predicted"/>
<dbReference type="STRING" id="630390.A0A180GG83"/>
<organism evidence="2">
    <name type="scientific">Puccinia triticina (isolate 1-1 / race 1 (BBBD))</name>
    <name type="common">Brown leaf rust fungus</name>
    <dbReference type="NCBI Taxonomy" id="630390"/>
    <lineage>
        <taxon>Eukaryota</taxon>
        <taxon>Fungi</taxon>
        <taxon>Dikarya</taxon>
        <taxon>Basidiomycota</taxon>
        <taxon>Pucciniomycotina</taxon>
        <taxon>Pucciniomycetes</taxon>
        <taxon>Pucciniales</taxon>
        <taxon>Pucciniaceae</taxon>
        <taxon>Puccinia</taxon>
    </lineage>
</organism>
<sequence length="434" mass="49851">MCSHGQASGKGLVKFVHSYRISHGSVALIAQRFEDLYDKYDALDLGYERGRPAPLMDENAVSKAASLRRLHSRILPELRRLVIKLRSLVITLYKSSKRPGDLQEEPGDLVELIFQTQSEIDSLFDQFIDAMNILRPDQYVKELFSRRADRVYSRLLTVALHFAGFCLSSCTLIQMSSEQTDSDSDSDSSDSKSDSDSHSDCESDCDSEDMTRCTNQKEMVNHDANVVCKKIGSALELIEGREFDIIQDYWARPKYRIDRKINDLFKVSNQTTTPSWQEPLSESVCEVAKWFAPIFKLSRIFFEKLSRRGTNRNQHPLIATMRFNDLDTIGELAHRVDSELEEIINILRQGDRAGLFATGRLLTQTLFKLTFHFDNPLHLIKSRFVPIVPGTNSSSTIQADWQHWFSLWNHWFILAITNVSKRTKYLSRTLSHQL</sequence>
<evidence type="ECO:0000313" key="4">
    <source>
        <dbReference type="Proteomes" id="UP000005240"/>
    </source>
</evidence>
<evidence type="ECO:0000313" key="3">
    <source>
        <dbReference type="EnsemblFungi" id="PTTG_12102-t43_2-p1"/>
    </source>
</evidence>
<reference evidence="2" key="1">
    <citation type="submission" date="2009-11" db="EMBL/GenBank/DDBJ databases">
        <authorList>
            <consortium name="The Broad Institute Genome Sequencing Platform"/>
            <person name="Ward D."/>
            <person name="Feldgarden M."/>
            <person name="Earl A."/>
            <person name="Young S.K."/>
            <person name="Zeng Q."/>
            <person name="Koehrsen M."/>
            <person name="Alvarado L."/>
            <person name="Berlin A."/>
            <person name="Bochicchio J."/>
            <person name="Borenstein D."/>
            <person name="Chapman S.B."/>
            <person name="Chen Z."/>
            <person name="Engels R."/>
            <person name="Freedman E."/>
            <person name="Gellesch M."/>
            <person name="Goldberg J."/>
            <person name="Griggs A."/>
            <person name="Gujja S."/>
            <person name="Heilman E."/>
            <person name="Heiman D."/>
            <person name="Hepburn T."/>
            <person name="Howarth C."/>
            <person name="Jen D."/>
            <person name="Larson L."/>
            <person name="Lewis B."/>
            <person name="Mehta T."/>
            <person name="Park D."/>
            <person name="Pearson M."/>
            <person name="Roberts A."/>
            <person name="Saif S."/>
            <person name="Shea T."/>
            <person name="Shenoy N."/>
            <person name="Sisk P."/>
            <person name="Stolte C."/>
            <person name="Sykes S."/>
            <person name="Thomson T."/>
            <person name="Walk T."/>
            <person name="White J."/>
            <person name="Yandava C."/>
            <person name="Izard J."/>
            <person name="Baranova O.V."/>
            <person name="Blanton J.M."/>
            <person name="Tanner A.C."/>
            <person name="Dewhirst F.E."/>
            <person name="Haas B."/>
            <person name="Nusbaum C."/>
            <person name="Birren B."/>
        </authorList>
    </citation>
    <scope>NUCLEOTIDE SEQUENCE [LARGE SCALE GENOMIC DNA]</scope>
    <source>
        <strain evidence="2">1-1 BBBD Race 1</strain>
    </source>
</reference>
<reference evidence="3" key="4">
    <citation type="submission" date="2025-05" db="UniProtKB">
        <authorList>
            <consortium name="EnsemblFungi"/>
        </authorList>
    </citation>
    <scope>IDENTIFICATION</scope>
    <source>
        <strain evidence="3">isolate 1-1 / race 1 (BBBD)</strain>
    </source>
</reference>
<dbReference type="Proteomes" id="UP000005240">
    <property type="component" value="Unassembled WGS sequence"/>
</dbReference>
<name>A0A180GG83_PUCT1</name>
<dbReference type="AlphaFoldDB" id="A0A180GG83"/>
<keyword evidence="4" id="KW-1185">Reference proteome</keyword>
<feature type="region of interest" description="Disordered" evidence="1">
    <location>
        <begin position="178"/>
        <end position="208"/>
    </location>
</feature>
<dbReference type="PANTHER" id="PTHR33069">
    <property type="entry name" value="CHROMOSOME 7, WHOLE GENOME SHOTGUN SEQUENCE-RELATED"/>
    <property type="match status" value="1"/>
</dbReference>
<dbReference type="EMBL" id="ADAS02000075">
    <property type="protein sequence ID" value="OAV91746.1"/>
    <property type="molecule type" value="Genomic_DNA"/>
</dbReference>
<evidence type="ECO:0000313" key="2">
    <source>
        <dbReference type="EMBL" id="OAV91746.1"/>
    </source>
</evidence>
<evidence type="ECO:0000256" key="1">
    <source>
        <dbReference type="SAM" id="MobiDB-lite"/>
    </source>
</evidence>
<dbReference type="VEuPathDB" id="FungiDB:PTTG_12102"/>
<accession>A0A180GG83</accession>
<protein>
    <submittedName>
        <fullName evidence="2 3">Uncharacterized protein</fullName>
    </submittedName>
</protein>